<evidence type="ECO:0000313" key="6">
    <source>
        <dbReference type="Proteomes" id="UP000191897"/>
    </source>
</evidence>
<dbReference type="SUPFAM" id="SSF46785">
    <property type="entry name" value="Winged helix' DNA-binding domain"/>
    <property type="match status" value="1"/>
</dbReference>
<evidence type="ECO:0000256" key="1">
    <source>
        <dbReference type="ARBA" id="ARBA00023015"/>
    </source>
</evidence>
<keyword evidence="2" id="KW-0238">DNA-binding</keyword>
<name>A0A1S7RZF1_AGRTU</name>
<dbReference type="SUPFAM" id="SSF48008">
    <property type="entry name" value="GntR ligand-binding domain-like"/>
    <property type="match status" value="1"/>
</dbReference>
<sequence>MTETIEGLPLADRLAKGIRTLLISGELMPGQRLSEAAFSERFDVSRNSLREAFRLLTKDGLLRHEANRGVFVAVPTMSSVIDIYRVRRMVECGALRQAWHKHPAIKAMRAAVEDAKVKRDEADWLGVGSANMKFHAAVVDLLDSARLSDFYERIAAELRLCFGLLKDPEQLHSPFVDMNSKILSLMEEGKAQEAGDEMEIYLNLSERTVLKALERAVEHAS</sequence>
<dbReference type="Pfam" id="PF00392">
    <property type="entry name" value="GntR"/>
    <property type="match status" value="1"/>
</dbReference>
<organism evidence="5 6">
    <name type="scientific">Agrobacterium tumefaciens str. Kerr 14</name>
    <dbReference type="NCBI Taxonomy" id="1183424"/>
    <lineage>
        <taxon>Bacteria</taxon>
        <taxon>Pseudomonadati</taxon>
        <taxon>Pseudomonadota</taxon>
        <taxon>Alphaproteobacteria</taxon>
        <taxon>Hyphomicrobiales</taxon>
        <taxon>Rhizobiaceae</taxon>
        <taxon>Rhizobium/Agrobacterium group</taxon>
        <taxon>Agrobacterium</taxon>
        <taxon>Agrobacterium tumefaciens complex</taxon>
    </lineage>
</organism>
<dbReference type="Proteomes" id="UP000191897">
    <property type="component" value="Unassembled WGS sequence"/>
</dbReference>
<dbReference type="GO" id="GO:0003700">
    <property type="term" value="F:DNA-binding transcription factor activity"/>
    <property type="evidence" value="ECO:0007669"/>
    <property type="project" value="InterPro"/>
</dbReference>
<dbReference type="AlphaFoldDB" id="A0A1S7RZF1"/>
<dbReference type="InterPro" id="IPR036390">
    <property type="entry name" value="WH_DNA-bd_sf"/>
</dbReference>
<proteinExistence type="predicted"/>
<dbReference type="Gene3D" id="1.10.10.10">
    <property type="entry name" value="Winged helix-like DNA-binding domain superfamily/Winged helix DNA-binding domain"/>
    <property type="match status" value="1"/>
</dbReference>
<dbReference type="InterPro" id="IPR008920">
    <property type="entry name" value="TF_FadR/GntR_C"/>
</dbReference>
<dbReference type="CDD" id="cd07377">
    <property type="entry name" value="WHTH_GntR"/>
    <property type="match status" value="1"/>
</dbReference>
<evidence type="ECO:0000259" key="4">
    <source>
        <dbReference type="PROSITE" id="PS50949"/>
    </source>
</evidence>
<dbReference type="GO" id="GO:0003677">
    <property type="term" value="F:DNA binding"/>
    <property type="evidence" value="ECO:0007669"/>
    <property type="project" value="UniProtKB-KW"/>
</dbReference>
<keyword evidence="1" id="KW-0805">Transcription regulation</keyword>
<dbReference type="Pfam" id="PF07729">
    <property type="entry name" value="FCD"/>
    <property type="match status" value="1"/>
</dbReference>
<reference evidence="5 6" key="1">
    <citation type="submission" date="2016-01" db="EMBL/GenBank/DDBJ databases">
        <authorList>
            <person name="Oliw E.H."/>
        </authorList>
    </citation>
    <scope>NUCLEOTIDE SEQUENCE [LARGE SCALE GENOMIC DNA]</scope>
    <source>
        <strain evidence="5 6">Kerr 14</strain>
    </source>
</reference>
<accession>A0A1S7RZF1</accession>
<dbReference type="InterPro" id="IPR000524">
    <property type="entry name" value="Tscrpt_reg_HTH_GntR"/>
</dbReference>
<dbReference type="InterPro" id="IPR011711">
    <property type="entry name" value="GntR_C"/>
</dbReference>
<protein>
    <submittedName>
        <fullName evidence="5">GntR family transcriptional regulator</fullName>
    </submittedName>
</protein>
<gene>
    <name evidence="5" type="ORF">AGR4C_Lc50384</name>
</gene>
<evidence type="ECO:0000256" key="2">
    <source>
        <dbReference type="ARBA" id="ARBA00023125"/>
    </source>
</evidence>
<dbReference type="SMART" id="SM00345">
    <property type="entry name" value="HTH_GNTR"/>
    <property type="match status" value="1"/>
</dbReference>
<dbReference type="Gene3D" id="1.20.120.530">
    <property type="entry name" value="GntR ligand-binding domain-like"/>
    <property type="match status" value="1"/>
</dbReference>
<dbReference type="PROSITE" id="PS50949">
    <property type="entry name" value="HTH_GNTR"/>
    <property type="match status" value="1"/>
</dbReference>
<evidence type="ECO:0000313" key="5">
    <source>
        <dbReference type="EMBL" id="CUX59974.1"/>
    </source>
</evidence>
<dbReference type="RefSeq" id="WP_003505854.1">
    <property type="nucleotide sequence ID" value="NZ_LT009731.1"/>
</dbReference>
<feature type="domain" description="HTH gntR-type" evidence="4">
    <location>
        <begin position="8"/>
        <end position="75"/>
    </location>
</feature>
<dbReference type="EMBL" id="FBWC01000027">
    <property type="protein sequence ID" value="CUX59974.1"/>
    <property type="molecule type" value="Genomic_DNA"/>
</dbReference>
<dbReference type="SMART" id="SM00895">
    <property type="entry name" value="FCD"/>
    <property type="match status" value="1"/>
</dbReference>
<dbReference type="PANTHER" id="PTHR43537">
    <property type="entry name" value="TRANSCRIPTIONAL REGULATOR, GNTR FAMILY"/>
    <property type="match status" value="1"/>
</dbReference>
<keyword evidence="3" id="KW-0804">Transcription</keyword>
<dbReference type="PANTHER" id="PTHR43537:SF45">
    <property type="entry name" value="GNTR FAMILY REGULATORY PROTEIN"/>
    <property type="match status" value="1"/>
</dbReference>
<dbReference type="InterPro" id="IPR036388">
    <property type="entry name" value="WH-like_DNA-bd_sf"/>
</dbReference>
<evidence type="ECO:0000256" key="3">
    <source>
        <dbReference type="ARBA" id="ARBA00023163"/>
    </source>
</evidence>